<dbReference type="InterPro" id="IPR052427">
    <property type="entry name" value="Glycosyltrans_GT2/GT47"/>
</dbReference>
<evidence type="ECO:0000313" key="9">
    <source>
        <dbReference type="EMBL" id="WPH02145.1"/>
    </source>
</evidence>
<evidence type="ECO:0000256" key="2">
    <source>
        <dbReference type="ARBA" id="ARBA00022676"/>
    </source>
</evidence>
<dbReference type="EMBL" id="CP138586">
    <property type="protein sequence ID" value="WPH02145.1"/>
    <property type="molecule type" value="Genomic_DNA"/>
</dbReference>
<dbReference type="Proteomes" id="UP001303373">
    <property type="component" value="Chromosome 7"/>
</dbReference>
<sequence length="436" mass="50242">MSESLERRITLVFIAFFLLRYTRTIVGIYTFLRYKPKPLNHPPKFRTDDVTVIIPTTFKRPGDFVKCLNSIVACHPLQIFVVTAFSNVELVNACVRLNSFDEVRVLGVERLNKRQQMIKALKKVRSEIVVFADDDVFWPDSDYLGYLLAIFEDSTVGAGGTRQRAKRSQKPSLWNFLGIAYLERRVWNNVTTNAIDGSISTLSGRTAAYRTEILKTEEFYDYFINDSWFGKQLNSDDDKCLTRYVYSRGWSIAIQFNSCSARSHWRGNFTVMFKESYWRSWKHWWGLYVIYLGQFQTPAAAVDGIMFFLLNFTVAGRPEYSKVANLAFGFWIFLTKILKLIPHFCRHPRDIMFIPASILFSYLHGIINIYAACTLNVTTWGTQNLDKLAQSRATDDSMVPLLRSAMSESDSSLESTPGRLTDGYDYFSVMPLVPME</sequence>
<proteinExistence type="predicted"/>
<evidence type="ECO:0000256" key="4">
    <source>
        <dbReference type="ARBA" id="ARBA00022692"/>
    </source>
</evidence>
<feature type="transmembrane region" description="Helical" evidence="8">
    <location>
        <begin position="284"/>
        <end position="310"/>
    </location>
</feature>
<evidence type="ECO:0000256" key="1">
    <source>
        <dbReference type="ARBA" id="ARBA00004370"/>
    </source>
</evidence>
<dbReference type="GO" id="GO:0016020">
    <property type="term" value="C:membrane"/>
    <property type="evidence" value="ECO:0007669"/>
    <property type="project" value="UniProtKB-SubCell"/>
</dbReference>
<feature type="transmembrane region" description="Helical" evidence="8">
    <location>
        <begin position="322"/>
        <end position="341"/>
    </location>
</feature>
<keyword evidence="6 8" id="KW-0472">Membrane</keyword>
<keyword evidence="7" id="KW-0325">Glycoprotein</keyword>
<keyword evidence="4 8" id="KW-0812">Transmembrane</keyword>
<dbReference type="GO" id="GO:0016757">
    <property type="term" value="F:glycosyltransferase activity"/>
    <property type="evidence" value="ECO:0007669"/>
    <property type="project" value="UniProtKB-KW"/>
</dbReference>
<evidence type="ECO:0000256" key="7">
    <source>
        <dbReference type="ARBA" id="ARBA00023180"/>
    </source>
</evidence>
<gene>
    <name evidence="9" type="ORF">R9X50_00500000</name>
</gene>
<keyword evidence="3" id="KW-0808">Transferase</keyword>
<comment type="subcellular location">
    <subcellularLocation>
        <location evidence="1">Membrane</location>
    </subcellularLocation>
</comment>
<reference evidence="9 10" key="1">
    <citation type="submission" date="2023-11" db="EMBL/GenBank/DDBJ databases">
        <title>An acidophilic fungus is an integral part of prey digestion in a carnivorous sundew plant.</title>
        <authorList>
            <person name="Tsai I.J."/>
        </authorList>
    </citation>
    <scope>NUCLEOTIDE SEQUENCE [LARGE SCALE GENOMIC DNA]</scope>
    <source>
        <strain evidence="9">169a</strain>
    </source>
</reference>
<accession>A0AAQ3RB73</accession>
<evidence type="ECO:0000256" key="6">
    <source>
        <dbReference type="ARBA" id="ARBA00023136"/>
    </source>
</evidence>
<keyword evidence="5 8" id="KW-1133">Transmembrane helix</keyword>
<feature type="transmembrane region" description="Helical" evidence="8">
    <location>
        <begin position="353"/>
        <end position="372"/>
    </location>
</feature>
<dbReference type="SUPFAM" id="SSF53448">
    <property type="entry name" value="Nucleotide-diphospho-sugar transferases"/>
    <property type="match status" value="1"/>
</dbReference>
<keyword evidence="2" id="KW-0328">Glycosyltransferase</keyword>
<evidence type="ECO:0000256" key="3">
    <source>
        <dbReference type="ARBA" id="ARBA00022679"/>
    </source>
</evidence>
<dbReference type="InterPro" id="IPR029044">
    <property type="entry name" value="Nucleotide-diphossugar_trans"/>
</dbReference>
<dbReference type="PANTHER" id="PTHR47844:SF1">
    <property type="entry name" value="EXOSTOSIN-LIKE 2"/>
    <property type="match status" value="1"/>
</dbReference>
<dbReference type="AlphaFoldDB" id="A0AAQ3RB73"/>
<protein>
    <submittedName>
        <fullName evidence="9">Glycosyltransferase family 2 protein</fullName>
    </submittedName>
</protein>
<evidence type="ECO:0000256" key="8">
    <source>
        <dbReference type="SAM" id="Phobius"/>
    </source>
</evidence>
<keyword evidence="10" id="KW-1185">Reference proteome</keyword>
<dbReference type="Pfam" id="PF13641">
    <property type="entry name" value="Glyco_tranf_2_3"/>
    <property type="match status" value="1"/>
</dbReference>
<name>A0AAQ3RB73_9PEZI</name>
<dbReference type="Gene3D" id="3.90.550.10">
    <property type="entry name" value="Spore Coat Polysaccharide Biosynthesis Protein SpsA, Chain A"/>
    <property type="match status" value="1"/>
</dbReference>
<evidence type="ECO:0000256" key="5">
    <source>
        <dbReference type="ARBA" id="ARBA00022989"/>
    </source>
</evidence>
<organism evidence="9 10">
    <name type="scientific">Acrodontium crateriforme</name>
    <dbReference type="NCBI Taxonomy" id="150365"/>
    <lineage>
        <taxon>Eukaryota</taxon>
        <taxon>Fungi</taxon>
        <taxon>Dikarya</taxon>
        <taxon>Ascomycota</taxon>
        <taxon>Pezizomycotina</taxon>
        <taxon>Dothideomycetes</taxon>
        <taxon>Dothideomycetidae</taxon>
        <taxon>Mycosphaerellales</taxon>
        <taxon>Teratosphaeriaceae</taxon>
        <taxon>Acrodontium</taxon>
    </lineage>
</organism>
<feature type="transmembrane region" description="Helical" evidence="8">
    <location>
        <begin position="12"/>
        <end position="32"/>
    </location>
</feature>
<dbReference type="PANTHER" id="PTHR47844">
    <property type="entry name" value="SYNTHASE CPS1, PUTATIVE (AFU_ORTHOLOGUE AFUA_7G02500)-RELATED"/>
    <property type="match status" value="1"/>
</dbReference>
<evidence type="ECO:0000313" key="10">
    <source>
        <dbReference type="Proteomes" id="UP001303373"/>
    </source>
</evidence>